<name>W9QNL1_9ROSA</name>
<keyword evidence="1" id="KW-0472">Membrane</keyword>
<accession>W9QNL1</accession>
<dbReference type="KEGG" id="mnt:21393901"/>
<dbReference type="eggNOG" id="ENOG502S4G1">
    <property type="taxonomic scope" value="Eukaryota"/>
</dbReference>
<gene>
    <name evidence="2" type="ORF">L484_010612</name>
</gene>
<dbReference type="AlphaFoldDB" id="W9QNL1"/>
<dbReference type="Proteomes" id="UP000030645">
    <property type="component" value="Unassembled WGS sequence"/>
</dbReference>
<dbReference type="PANTHER" id="PTHR47273:SF6">
    <property type="entry name" value="POLLEN OLE E 1 ALLERGEN AND EXTENSIN FAMILY PROTEIN"/>
    <property type="match status" value="1"/>
</dbReference>
<protein>
    <recommendedName>
        <fullName evidence="4">Pollen Ole e 1 allergen and extensin family protein</fullName>
    </recommendedName>
</protein>
<keyword evidence="3" id="KW-1185">Reference proteome</keyword>
<dbReference type="OrthoDB" id="744797at2759"/>
<sequence length="203" mass="22691">MSYFCGFFSINFVISVFFTILISFFFLNGISMAEHDHEDNNHLFESYSREELVKIAGYGEEKLSTVLITGSVHCEACLNEAQLYAWPVSGALVAVNCHINGKKGKSSWTKCVTDEYGDFAVDLPSNLHAIPNLDRKCSVKVLRVPKNSLCRPANVRRNKGLRFLSVGNGIRTYDAGAIRFQHLTSRLTQGCGRKESHNAKMMS</sequence>
<evidence type="ECO:0008006" key="4">
    <source>
        <dbReference type="Google" id="ProtNLM"/>
    </source>
</evidence>
<dbReference type="PANTHER" id="PTHR47273">
    <property type="entry name" value="EXPRESSED PROTEIN"/>
    <property type="match status" value="1"/>
</dbReference>
<dbReference type="Pfam" id="PF01190">
    <property type="entry name" value="Pollen_Ole_e_1"/>
    <property type="match status" value="1"/>
</dbReference>
<dbReference type="EMBL" id="KE343442">
    <property type="protein sequence ID" value="EXB29553.1"/>
    <property type="molecule type" value="Genomic_DNA"/>
</dbReference>
<organism evidence="2 3">
    <name type="scientific">Morus notabilis</name>
    <dbReference type="NCBI Taxonomy" id="981085"/>
    <lineage>
        <taxon>Eukaryota</taxon>
        <taxon>Viridiplantae</taxon>
        <taxon>Streptophyta</taxon>
        <taxon>Embryophyta</taxon>
        <taxon>Tracheophyta</taxon>
        <taxon>Spermatophyta</taxon>
        <taxon>Magnoliopsida</taxon>
        <taxon>eudicotyledons</taxon>
        <taxon>Gunneridae</taxon>
        <taxon>Pentapetalae</taxon>
        <taxon>rosids</taxon>
        <taxon>fabids</taxon>
        <taxon>Rosales</taxon>
        <taxon>Moraceae</taxon>
        <taxon>Moreae</taxon>
        <taxon>Morus</taxon>
    </lineage>
</organism>
<evidence type="ECO:0000313" key="3">
    <source>
        <dbReference type="Proteomes" id="UP000030645"/>
    </source>
</evidence>
<feature type="transmembrane region" description="Helical" evidence="1">
    <location>
        <begin position="6"/>
        <end position="27"/>
    </location>
</feature>
<keyword evidence="1" id="KW-0812">Transmembrane</keyword>
<reference evidence="3" key="1">
    <citation type="submission" date="2013-01" db="EMBL/GenBank/DDBJ databases">
        <title>Draft Genome Sequence of a Mulberry Tree, Morus notabilis C.K. Schneid.</title>
        <authorList>
            <person name="He N."/>
            <person name="Zhao S."/>
        </authorList>
    </citation>
    <scope>NUCLEOTIDE SEQUENCE</scope>
</reference>
<evidence type="ECO:0000256" key="1">
    <source>
        <dbReference type="SAM" id="Phobius"/>
    </source>
</evidence>
<keyword evidence="1" id="KW-1133">Transmembrane helix</keyword>
<dbReference type="STRING" id="981085.W9QNL1"/>
<evidence type="ECO:0000313" key="2">
    <source>
        <dbReference type="EMBL" id="EXB29553.1"/>
    </source>
</evidence>
<dbReference type="SMR" id="W9QNL1"/>
<proteinExistence type="predicted"/>